<evidence type="ECO:0000256" key="8">
    <source>
        <dbReference type="ARBA" id="ARBA00023136"/>
    </source>
</evidence>
<keyword evidence="7 10" id="KW-0496">Mitochondrion</keyword>
<evidence type="ECO:0000256" key="10">
    <source>
        <dbReference type="RuleBase" id="RU368017"/>
    </source>
</evidence>
<reference evidence="11" key="1">
    <citation type="submission" date="2023-05" db="EMBL/GenBank/DDBJ databases">
        <authorList>
            <person name="Stuckert A."/>
        </authorList>
    </citation>
    <scope>NUCLEOTIDE SEQUENCE</scope>
</reference>
<proteinExistence type="inferred from homology"/>
<comment type="subcellular location">
    <subcellularLocation>
        <location evidence="10">Mitochondrion</location>
    </subcellularLocation>
    <subcellularLocation>
        <location evidence="10">Mitochondrion inner membrane</location>
    </subcellularLocation>
</comment>
<keyword evidence="3 10" id="KW-0138">CF(0)</keyword>
<sequence length="177" mass="20761">MLGTGLLVYLLSKEMYVINHETVYMISFGLLTVYAVKKYGPTLAEYIDQISEEKIAEIQNVKDTEIKFLENSIKEEKEEQWRVEGRHHLFEAKRNNVAVILEANYRERLLNVYNEVKKRLDYQVALQHLLRHREQEHMINWVEKNVVQSITAQQQKESIAKCISDLKLLSKKAQAAV</sequence>
<comment type="caution">
    <text evidence="11">The sequence shown here is derived from an EMBL/GenBank/DDBJ whole genome shotgun (WGS) entry which is preliminary data.</text>
</comment>
<keyword evidence="2 10" id="KW-0813">Transport</keyword>
<accession>A0ABN9F621</accession>
<dbReference type="Gene3D" id="1.20.5.2210">
    <property type="match status" value="1"/>
</dbReference>
<keyword evidence="5 10" id="KW-0999">Mitochondrion inner membrane</keyword>
<evidence type="ECO:0000256" key="1">
    <source>
        <dbReference type="ARBA" id="ARBA00007479"/>
    </source>
</evidence>
<evidence type="ECO:0000256" key="7">
    <source>
        <dbReference type="ARBA" id="ARBA00023128"/>
    </source>
</evidence>
<organism evidence="11 12">
    <name type="scientific">Staurois parvus</name>
    <dbReference type="NCBI Taxonomy" id="386267"/>
    <lineage>
        <taxon>Eukaryota</taxon>
        <taxon>Metazoa</taxon>
        <taxon>Chordata</taxon>
        <taxon>Craniata</taxon>
        <taxon>Vertebrata</taxon>
        <taxon>Euteleostomi</taxon>
        <taxon>Amphibia</taxon>
        <taxon>Batrachia</taxon>
        <taxon>Anura</taxon>
        <taxon>Neobatrachia</taxon>
        <taxon>Ranoidea</taxon>
        <taxon>Ranidae</taxon>
        <taxon>Staurois</taxon>
    </lineage>
</organism>
<dbReference type="PANTHER" id="PTHR12733">
    <property type="entry name" value="MITOCHONDRIAL ATP SYNTHASE B CHAIN"/>
    <property type="match status" value="1"/>
</dbReference>
<evidence type="ECO:0000313" key="12">
    <source>
        <dbReference type="Proteomes" id="UP001162483"/>
    </source>
</evidence>
<keyword evidence="6 10" id="KW-0406">Ion transport</keyword>
<dbReference type="Pfam" id="PF05405">
    <property type="entry name" value="Mt_ATP-synt_B"/>
    <property type="match status" value="1"/>
</dbReference>
<dbReference type="InterPro" id="IPR008688">
    <property type="entry name" value="ATP_synth_Bsub_B/MI25"/>
</dbReference>
<comment type="function">
    <text evidence="9 10">Subunit b, of the mitochondrial membrane ATP synthase complex (F(1)F(0) ATP synthase or Complex V) that produces ATP from ADP in the presence of a proton gradient across the membrane which is generated by electron transport complexes of the respiratory chain. ATP synthase complex consist of a soluble F(1) head domain - the catalytic core - and a membrane F(1) domain - the membrane proton channel. These two domains are linked by a central stalk rotating inside the F(1) region and a stationary peripheral stalk. During catalysis, ATP synthesis in the catalytic domain of F(1) is coupled via a rotary mechanism of the central stalk subunits to proton translocation. In vivo, can only synthesize ATP although its ATP hydrolase activity can be activated artificially in vitro. Part of the complex F(0) domain. Part of the complex F(0) domain and the peripheric stalk, which acts as a stator to hold the catalytic alpha(3)beta(3) subcomplex and subunit a/ATP6 static relative to the rotary elements.</text>
</comment>
<comment type="similarity">
    <text evidence="1 10">Belongs to the eukaryotic ATPase B chain family.</text>
</comment>
<keyword evidence="8 10" id="KW-0472">Membrane</keyword>
<evidence type="ECO:0000256" key="5">
    <source>
        <dbReference type="ARBA" id="ARBA00022792"/>
    </source>
</evidence>
<evidence type="ECO:0000313" key="11">
    <source>
        <dbReference type="EMBL" id="CAI9591046.1"/>
    </source>
</evidence>
<dbReference type="EMBL" id="CATNWA010016233">
    <property type="protein sequence ID" value="CAI9591046.1"/>
    <property type="molecule type" value="Genomic_DNA"/>
</dbReference>
<keyword evidence="4 10" id="KW-0375">Hydrogen ion transport</keyword>
<evidence type="ECO:0000256" key="4">
    <source>
        <dbReference type="ARBA" id="ARBA00022781"/>
    </source>
</evidence>
<comment type="subunit">
    <text evidence="10">F-type ATPases have 2 components, CF(1) - the catalytic core - and CF(0) - the membrane proton channel. CF(1) and CF(0) have multiple subunits.</text>
</comment>
<dbReference type="InterPro" id="IPR013837">
    <property type="entry name" value="ATP_synth_F0_suB"/>
</dbReference>
<gene>
    <name evidence="11" type="ORF">SPARVUS_LOCUS11138750</name>
</gene>
<protein>
    <recommendedName>
        <fullName evidence="10">ATP synthase subunit b</fullName>
    </recommendedName>
</protein>
<evidence type="ECO:0000256" key="9">
    <source>
        <dbReference type="ARBA" id="ARBA00055529"/>
    </source>
</evidence>
<evidence type="ECO:0000256" key="3">
    <source>
        <dbReference type="ARBA" id="ARBA00022547"/>
    </source>
</evidence>
<dbReference type="Proteomes" id="UP001162483">
    <property type="component" value="Unassembled WGS sequence"/>
</dbReference>
<keyword evidence="12" id="KW-1185">Reference proteome</keyword>
<evidence type="ECO:0000256" key="2">
    <source>
        <dbReference type="ARBA" id="ARBA00022448"/>
    </source>
</evidence>
<dbReference type="PANTHER" id="PTHR12733:SF3">
    <property type="entry name" value="ATP SYNTHASE F(0) COMPLEX SUBUNIT B1, MITOCHONDRIAL"/>
    <property type="match status" value="1"/>
</dbReference>
<dbReference type="SUPFAM" id="SSF161060">
    <property type="entry name" value="ATP synthase B chain-like"/>
    <property type="match status" value="1"/>
</dbReference>
<name>A0ABN9F621_9NEOB</name>
<evidence type="ECO:0000256" key="6">
    <source>
        <dbReference type="ARBA" id="ARBA00023065"/>
    </source>
</evidence>